<name>A0ABV2H5U7_9HYPH</name>
<evidence type="ECO:0000313" key="1">
    <source>
        <dbReference type="EMBL" id="MET3585797.1"/>
    </source>
</evidence>
<proteinExistence type="predicted"/>
<keyword evidence="2" id="KW-1185">Reference proteome</keyword>
<reference evidence="1 2" key="1">
    <citation type="submission" date="2024-06" db="EMBL/GenBank/DDBJ databases">
        <title>Genomic Encyclopedia of Type Strains, Phase IV (KMG-IV): sequencing the most valuable type-strain genomes for metagenomic binning, comparative biology and taxonomic classification.</title>
        <authorList>
            <person name="Goeker M."/>
        </authorList>
    </citation>
    <scope>NUCLEOTIDE SEQUENCE [LARGE SCALE GENOMIC DNA]</scope>
    <source>
        <strain evidence="1 2">DSM 105042</strain>
    </source>
</reference>
<evidence type="ECO:0000313" key="2">
    <source>
        <dbReference type="Proteomes" id="UP001549031"/>
    </source>
</evidence>
<sequence>MPVLKIARHERFAQERLEGKTKGAHCWTPSGHRIKFSIATTAQRQEATFT</sequence>
<dbReference type="Proteomes" id="UP001549031">
    <property type="component" value="Unassembled WGS sequence"/>
</dbReference>
<gene>
    <name evidence="1" type="ORF">ABID21_001906</name>
</gene>
<accession>A0ABV2H5U7</accession>
<dbReference type="EMBL" id="JBEPLJ010000006">
    <property type="protein sequence ID" value="MET3585797.1"/>
    <property type="molecule type" value="Genomic_DNA"/>
</dbReference>
<protein>
    <submittedName>
        <fullName evidence="1">Uncharacterized protein</fullName>
    </submittedName>
</protein>
<organism evidence="1 2">
    <name type="scientific">Pseudorhizobium tarimense</name>
    <dbReference type="NCBI Taxonomy" id="1079109"/>
    <lineage>
        <taxon>Bacteria</taxon>
        <taxon>Pseudomonadati</taxon>
        <taxon>Pseudomonadota</taxon>
        <taxon>Alphaproteobacteria</taxon>
        <taxon>Hyphomicrobiales</taxon>
        <taxon>Rhizobiaceae</taxon>
        <taxon>Rhizobium/Agrobacterium group</taxon>
        <taxon>Pseudorhizobium</taxon>
    </lineage>
</organism>
<comment type="caution">
    <text evidence="1">The sequence shown here is derived from an EMBL/GenBank/DDBJ whole genome shotgun (WGS) entry which is preliminary data.</text>
</comment>